<feature type="active site" description="Nucleophile" evidence="4">
    <location>
        <position position="353"/>
    </location>
</feature>
<dbReference type="InterPro" id="IPR007848">
    <property type="entry name" value="Small_mtfrase_dom"/>
</dbReference>
<dbReference type="PROSITE" id="PS50926">
    <property type="entry name" value="TRAM"/>
    <property type="match status" value="1"/>
</dbReference>
<dbReference type="PROSITE" id="PS01231">
    <property type="entry name" value="TRMA_2"/>
    <property type="match status" value="1"/>
</dbReference>
<dbReference type="PANTHER" id="PTHR11061:SF30">
    <property type="entry name" value="TRNA (URACIL(54)-C(5))-METHYLTRANSFERASE"/>
    <property type="match status" value="1"/>
</dbReference>
<dbReference type="InterPro" id="IPR002792">
    <property type="entry name" value="TRAM_dom"/>
</dbReference>
<comment type="caution">
    <text evidence="6">The sequence shown here is derived from an EMBL/GenBank/DDBJ whole genome shotgun (WGS) entry which is preliminary data.</text>
</comment>
<name>A0ABV5LYK5_9ACTN</name>
<feature type="binding site" evidence="4">
    <location>
        <position position="261"/>
    </location>
    <ligand>
        <name>S-adenosyl-L-methionine</name>
        <dbReference type="ChEBI" id="CHEBI:59789"/>
    </ligand>
</feature>
<dbReference type="Gene3D" id="2.40.50.140">
    <property type="entry name" value="Nucleic acid-binding proteins"/>
    <property type="match status" value="1"/>
</dbReference>
<feature type="binding site" evidence="4">
    <location>
        <position position="232"/>
    </location>
    <ligand>
        <name>S-adenosyl-L-methionine</name>
        <dbReference type="ChEBI" id="CHEBI:59789"/>
    </ligand>
</feature>
<dbReference type="GO" id="GO:0008168">
    <property type="term" value="F:methyltransferase activity"/>
    <property type="evidence" value="ECO:0007669"/>
    <property type="project" value="UniProtKB-KW"/>
</dbReference>
<dbReference type="Proteomes" id="UP001589608">
    <property type="component" value="Unassembled WGS sequence"/>
</dbReference>
<dbReference type="Gene3D" id="3.40.50.150">
    <property type="entry name" value="Vaccinia Virus protein VP39"/>
    <property type="match status" value="2"/>
</dbReference>
<dbReference type="InterPro" id="IPR012340">
    <property type="entry name" value="NA-bd_OB-fold"/>
</dbReference>
<reference evidence="6 7" key="1">
    <citation type="submission" date="2024-09" db="EMBL/GenBank/DDBJ databases">
        <authorList>
            <person name="Sun Q."/>
            <person name="Mori K."/>
        </authorList>
    </citation>
    <scope>NUCLEOTIDE SEQUENCE [LARGE SCALE GENOMIC DNA]</scope>
    <source>
        <strain evidence="6 7">JCM 3307</strain>
    </source>
</reference>
<dbReference type="InterPro" id="IPR030391">
    <property type="entry name" value="MeTrfase_TrmA_CS"/>
</dbReference>
<dbReference type="GO" id="GO:0032259">
    <property type="term" value="P:methylation"/>
    <property type="evidence" value="ECO:0007669"/>
    <property type="project" value="UniProtKB-KW"/>
</dbReference>
<organism evidence="6 7">
    <name type="scientific">Dactylosporangium vinaceum</name>
    <dbReference type="NCBI Taxonomy" id="53362"/>
    <lineage>
        <taxon>Bacteria</taxon>
        <taxon>Bacillati</taxon>
        <taxon>Actinomycetota</taxon>
        <taxon>Actinomycetes</taxon>
        <taxon>Micromonosporales</taxon>
        <taxon>Micromonosporaceae</taxon>
        <taxon>Dactylosporangium</taxon>
    </lineage>
</organism>
<dbReference type="PROSITE" id="PS51687">
    <property type="entry name" value="SAM_MT_RNA_M5U"/>
    <property type="match status" value="1"/>
</dbReference>
<evidence type="ECO:0000256" key="2">
    <source>
        <dbReference type="ARBA" id="ARBA00022679"/>
    </source>
</evidence>
<dbReference type="InterPro" id="IPR010280">
    <property type="entry name" value="U5_MeTrfase_fam"/>
</dbReference>
<keyword evidence="1 4" id="KW-0489">Methyltransferase</keyword>
<feature type="binding site" evidence="4">
    <location>
        <position position="326"/>
    </location>
    <ligand>
        <name>S-adenosyl-L-methionine</name>
        <dbReference type="ChEBI" id="CHEBI:59789"/>
    </ligand>
</feature>
<dbReference type="SUPFAM" id="SSF50249">
    <property type="entry name" value="Nucleic acid-binding proteins"/>
    <property type="match status" value="1"/>
</dbReference>
<keyword evidence="3 4" id="KW-0949">S-adenosyl-L-methionine</keyword>
<dbReference type="EC" id="2.1.1.-" evidence="6"/>
<sequence length="400" mass="42664">MGHPRAVTEPLELEVGAVAHGGFCVARHEGQAVFVRHALPGERVLALVTEERKGFLRADAVQILRPSPDRVVPPCPFAGPGACGGCDWQHVSWEAQRRLKAQVLHEQLQRLGGLSDVPELSVLPLPGGPLSWRTRVQYAVDGEGRAGFHPHRSSAVIPIDSCRIAHPAIQALPITDREWPPGSTVEAAVSSLGDTAILPRANRTGPPSAPVPQIREHAAGHEWRLAAGSFWQVHPHAVEAFTGTVLEQLAPAAAERAWDLYGGAGVFAAALAPHCGPVTVVESDARAVAAGRRALRDLTNVTFARGDVAQVLANPRWRRVDLVVLDPPRSGAGRAVVAAIAARAPRAVSYVACDPAAFARDVRTFGELGYELSAVRAFDSFPMTMHFETIGLLTPRRGAA</sequence>
<dbReference type="SUPFAM" id="SSF53335">
    <property type="entry name" value="S-adenosyl-L-methionine-dependent methyltransferases"/>
    <property type="match status" value="1"/>
</dbReference>
<evidence type="ECO:0000256" key="4">
    <source>
        <dbReference type="PROSITE-ProRule" id="PRU01024"/>
    </source>
</evidence>
<accession>A0ABV5LYK5</accession>
<dbReference type="Pfam" id="PF01938">
    <property type="entry name" value="TRAM"/>
    <property type="match status" value="1"/>
</dbReference>
<keyword evidence="7" id="KW-1185">Reference proteome</keyword>
<dbReference type="RefSeq" id="WP_223105420.1">
    <property type="nucleotide sequence ID" value="NZ_CP061913.1"/>
</dbReference>
<dbReference type="InterPro" id="IPR029063">
    <property type="entry name" value="SAM-dependent_MTases_sf"/>
</dbReference>
<evidence type="ECO:0000259" key="5">
    <source>
        <dbReference type="PROSITE" id="PS50926"/>
    </source>
</evidence>
<feature type="binding site" evidence="4">
    <location>
        <position position="282"/>
    </location>
    <ligand>
        <name>S-adenosyl-L-methionine</name>
        <dbReference type="ChEBI" id="CHEBI:59789"/>
    </ligand>
</feature>
<keyword evidence="2 4" id="KW-0808">Transferase</keyword>
<evidence type="ECO:0000256" key="3">
    <source>
        <dbReference type="ARBA" id="ARBA00022691"/>
    </source>
</evidence>
<evidence type="ECO:0000313" key="7">
    <source>
        <dbReference type="Proteomes" id="UP001589608"/>
    </source>
</evidence>
<gene>
    <name evidence="6" type="ORF">ACFFTR_01180</name>
</gene>
<evidence type="ECO:0000313" key="6">
    <source>
        <dbReference type="EMBL" id="MFB9441695.1"/>
    </source>
</evidence>
<evidence type="ECO:0000256" key="1">
    <source>
        <dbReference type="ARBA" id="ARBA00022603"/>
    </source>
</evidence>
<protein>
    <submittedName>
        <fullName evidence="6">Class I SAM-dependent RNA methyltransferase</fullName>
        <ecNumber evidence="6">2.1.1.-</ecNumber>
    </submittedName>
</protein>
<proteinExistence type="inferred from homology"/>
<dbReference type="Pfam" id="PF05175">
    <property type="entry name" value="MTS"/>
    <property type="match status" value="1"/>
</dbReference>
<dbReference type="PANTHER" id="PTHR11061">
    <property type="entry name" value="RNA M5U METHYLTRANSFERASE"/>
    <property type="match status" value="1"/>
</dbReference>
<comment type="similarity">
    <text evidence="4">Belongs to the class I-like SAM-binding methyltransferase superfamily. RNA M5U methyltransferase family.</text>
</comment>
<feature type="domain" description="TRAM" evidence="5">
    <location>
        <begin position="4"/>
        <end position="62"/>
    </location>
</feature>
<dbReference type="EMBL" id="JBHMCA010000006">
    <property type="protein sequence ID" value="MFB9441695.1"/>
    <property type="molecule type" value="Genomic_DNA"/>
</dbReference>